<evidence type="ECO:0000313" key="2">
    <source>
        <dbReference type="Proteomes" id="UP001296967"/>
    </source>
</evidence>
<dbReference type="GO" id="GO:0006729">
    <property type="term" value="P:tetrahydrobiopterin biosynthetic process"/>
    <property type="evidence" value="ECO:0007669"/>
    <property type="project" value="InterPro"/>
</dbReference>
<dbReference type="InterPro" id="IPR036428">
    <property type="entry name" value="PCD_sf"/>
</dbReference>
<dbReference type="RefSeq" id="WP_201245458.1">
    <property type="nucleotide sequence ID" value="NZ_NHSF01000056.1"/>
</dbReference>
<dbReference type="SUPFAM" id="SSF55248">
    <property type="entry name" value="PCD-like"/>
    <property type="match status" value="1"/>
</dbReference>
<name>A0AAJ0UFZ3_HALSE</name>
<dbReference type="Gene3D" id="3.30.1360.20">
    <property type="entry name" value="Transcriptional coactivator/pterin dehydratase"/>
    <property type="match status" value="1"/>
</dbReference>
<gene>
    <name evidence="1" type="ORF">CCR82_09495</name>
</gene>
<dbReference type="Proteomes" id="UP001296967">
    <property type="component" value="Unassembled WGS sequence"/>
</dbReference>
<reference evidence="1" key="1">
    <citation type="submission" date="2017-05" db="EMBL/GenBank/DDBJ databases">
        <authorList>
            <person name="Imhoff J.F."/>
            <person name="Rahn T."/>
            <person name="Kuenzel S."/>
            <person name="Neulinger S.C."/>
        </authorList>
    </citation>
    <scope>NUCLEOTIDE SEQUENCE</scope>
    <source>
        <strain evidence="1">DSM 4395</strain>
    </source>
</reference>
<comment type="caution">
    <text evidence="1">The sequence shown here is derived from an EMBL/GenBank/DDBJ whole genome shotgun (WGS) entry which is preliminary data.</text>
</comment>
<dbReference type="EMBL" id="NHSF01000056">
    <property type="protein sequence ID" value="MBK5930746.1"/>
    <property type="molecule type" value="Genomic_DNA"/>
</dbReference>
<organism evidence="1 2">
    <name type="scientific">Halochromatium salexigens</name>
    <name type="common">Chromatium salexigens</name>
    <dbReference type="NCBI Taxonomy" id="49447"/>
    <lineage>
        <taxon>Bacteria</taxon>
        <taxon>Pseudomonadati</taxon>
        <taxon>Pseudomonadota</taxon>
        <taxon>Gammaproteobacteria</taxon>
        <taxon>Chromatiales</taxon>
        <taxon>Chromatiaceae</taxon>
        <taxon>Halochromatium</taxon>
    </lineage>
</organism>
<dbReference type="GO" id="GO:0008124">
    <property type="term" value="F:4-alpha-hydroxytetrahydrobiopterin dehydratase activity"/>
    <property type="evidence" value="ECO:0007669"/>
    <property type="project" value="InterPro"/>
</dbReference>
<dbReference type="AlphaFoldDB" id="A0AAJ0UFZ3"/>
<proteinExistence type="predicted"/>
<evidence type="ECO:0000313" key="1">
    <source>
        <dbReference type="EMBL" id="MBK5930746.1"/>
    </source>
</evidence>
<reference evidence="1" key="2">
    <citation type="journal article" date="2020" name="Microorganisms">
        <title>Osmotic Adaptation and Compatible Solute Biosynthesis of Phototrophic Bacteria as Revealed from Genome Analyses.</title>
        <authorList>
            <person name="Imhoff J.F."/>
            <person name="Rahn T."/>
            <person name="Kunzel S."/>
            <person name="Keller A."/>
            <person name="Neulinger S.C."/>
        </authorList>
    </citation>
    <scope>NUCLEOTIDE SEQUENCE</scope>
    <source>
        <strain evidence="1">DSM 4395</strain>
    </source>
</reference>
<protein>
    <recommendedName>
        <fullName evidence="3">4a-hydroxytetrahydrobiopterin dehydratase</fullName>
    </recommendedName>
</protein>
<keyword evidence="2" id="KW-1185">Reference proteome</keyword>
<evidence type="ECO:0008006" key="3">
    <source>
        <dbReference type="Google" id="ProtNLM"/>
    </source>
</evidence>
<accession>A0AAJ0UFZ3</accession>
<sequence length="95" mass="10640">MARSTADTGGHPWRERARPLRLERRIEFDGYEPLREYLDQVAALSEATQIFPNLSFGRTYVNLTLFAEEGAEQVGEALHAFARQADALLDTAEGS</sequence>